<dbReference type="CDD" id="cd01284">
    <property type="entry name" value="Riboflavin_deaminase-reductase"/>
    <property type="match status" value="1"/>
</dbReference>
<dbReference type="Pfam" id="PF00383">
    <property type="entry name" value="dCMP_cyt_deam_1"/>
    <property type="match status" value="1"/>
</dbReference>
<comment type="similarity">
    <text evidence="5 13">In the C-terminal section; belongs to the HTP reductase family.</text>
</comment>
<feature type="binding site" evidence="16">
    <location>
        <position position="78"/>
    </location>
    <ligand>
        <name>Zn(2+)</name>
        <dbReference type="ChEBI" id="CHEBI:29105"/>
        <note>catalytic</note>
    </ligand>
</feature>
<dbReference type="EC" id="3.5.4.26" evidence="13"/>
<dbReference type="AlphaFoldDB" id="A0A7T0G240"/>
<dbReference type="InterPro" id="IPR002734">
    <property type="entry name" value="RibDG_C"/>
</dbReference>
<dbReference type="EMBL" id="CP048685">
    <property type="protein sequence ID" value="QPJ63811.1"/>
    <property type="molecule type" value="Genomic_DNA"/>
</dbReference>
<dbReference type="PROSITE" id="PS51747">
    <property type="entry name" value="CYT_DCMP_DEAMINASES_2"/>
    <property type="match status" value="1"/>
</dbReference>
<name>A0A7T0G240_9BACT</name>
<evidence type="ECO:0000256" key="11">
    <source>
        <dbReference type="ARBA" id="ARBA00023002"/>
    </source>
</evidence>
<proteinExistence type="inferred from homology"/>
<dbReference type="InterPro" id="IPR004794">
    <property type="entry name" value="Eubact_RibD"/>
</dbReference>
<feature type="binding site" evidence="15">
    <location>
        <position position="164"/>
    </location>
    <ligand>
        <name>NADP(+)</name>
        <dbReference type="ChEBI" id="CHEBI:58349"/>
    </ligand>
</feature>
<comment type="similarity">
    <text evidence="4 13">In the N-terminal section; belongs to the cytidine and deoxycytidylate deaminase family.</text>
</comment>
<dbReference type="PANTHER" id="PTHR38011">
    <property type="entry name" value="DIHYDROFOLATE REDUCTASE FAMILY PROTEIN (AFU_ORTHOLOGUE AFUA_8G06820)"/>
    <property type="match status" value="1"/>
</dbReference>
<keyword evidence="11 13" id="KW-0560">Oxidoreductase</keyword>
<dbReference type="NCBIfam" id="TIGR00326">
    <property type="entry name" value="eubact_ribD"/>
    <property type="match status" value="1"/>
</dbReference>
<comment type="pathway">
    <text evidence="3 13">Cofactor biosynthesis; riboflavin biosynthesis; 5-amino-6-(D-ribitylamino)uracil from GTP: step 3/4.</text>
</comment>
<feature type="binding site" evidence="15">
    <location>
        <position position="201"/>
    </location>
    <ligand>
        <name>substrate</name>
    </ligand>
</feature>
<dbReference type="GO" id="GO:0008703">
    <property type="term" value="F:5-amino-6-(5-phosphoribosylamino)uracil reductase activity"/>
    <property type="evidence" value="ECO:0007669"/>
    <property type="project" value="UniProtKB-EC"/>
</dbReference>
<dbReference type="GO" id="GO:0008270">
    <property type="term" value="F:zinc ion binding"/>
    <property type="evidence" value="ECO:0007669"/>
    <property type="project" value="InterPro"/>
</dbReference>
<comment type="catalytic activity">
    <reaction evidence="13">
        <text>5-amino-6-(5-phospho-D-ribitylamino)uracil + NADP(+) = 5-amino-6-(5-phospho-D-ribosylamino)uracil + NADPH + H(+)</text>
        <dbReference type="Rhea" id="RHEA:17845"/>
        <dbReference type="ChEBI" id="CHEBI:15378"/>
        <dbReference type="ChEBI" id="CHEBI:57783"/>
        <dbReference type="ChEBI" id="CHEBI:58349"/>
        <dbReference type="ChEBI" id="CHEBI:58421"/>
        <dbReference type="ChEBI" id="CHEBI:58453"/>
        <dbReference type="EC" id="1.1.1.193"/>
    </reaction>
</comment>
<dbReference type="GO" id="GO:0050661">
    <property type="term" value="F:NADP binding"/>
    <property type="evidence" value="ECO:0007669"/>
    <property type="project" value="InterPro"/>
</dbReference>
<dbReference type="FunFam" id="3.40.140.10:FF:000025">
    <property type="entry name" value="Riboflavin biosynthesis protein RibD"/>
    <property type="match status" value="1"/>
</dbReference>
<feature type="binding site" evidence="15">
    <location>
        <position position="178"/>
    </location>
    <ligand>
        <name>substrate</name>
    </ligand>
</feature>
<feature type="binding site" evidence="15">
    <location>
        <position position="190"/>
    </location>
    <ligand>
        <name>NADP(+)</name>
        <dbReference type="ChEBI" id="CHEBI:58349"/>
    </ligand>
</feature>
<dbReference type="GO" id="GO:0008835">
    <property type="term" value="F:diaminohydroxyphosphoribosylaminopyrimidine deaminase activity"/>
    <property type="evidence" value="ECO:0007669"/>
    <property type="project" value="UniProtKB-EC"/>
</dbReference>
<keyword evidence="8 13" id="KW-0378">Hydrolase</keyword>
<dbReference type="PIRSF" id="PIRSF006769">
    <property type="entry name" value="RibD"/>
    <property type="match status" value="1"/>
</dbReference>
<dbReference type="InterPro" id="IPR002125">
    <property type="entry name" value="CMP_dCMP_dom"/>
</dbReference>
<evidence type="ECO:0000256" key="5">
    <source>
        <dbReference type="ARBA" id="ARBA00007417"/>
    </source>
</evidence>
<keyword evidence="6 13" id="KW-0686">Riboflavin biosynthesis</keyword>
<feature type="binding site" evidence="16">
    <location>
        <position position="44"/>
    </location>
    <ligand>
        <name>Zn(2+)</name>
        <dbReference type="ChEBI" id="CHEBI:29105"/>
        <note>catalytic</note>
    </ligand>
</feature>
<comment type="pathway">
    <text evidence="2 13">Cofactor biosynthesis; riboflavin biosynthesis; 5-amino-6-(D-ribitylamino)uracil from GTP: step 2/4.</text>
</comment>
<dbReference type="InterPro" id="IPR016193">
    <property type="entry name" value="Cytidine_deaminase-like"/>
</dbReference>
<reference evidence="18 19" key="1">
    <citation type="submission" date="2020-02" db="EMBL/GenBank/DDBJ databases">
        <title>Genomic and physiological characterization of two novel Nitrospinaceae genera.</title>
        <authorList>
            <person name="Mueller A.J."/>
            <person name="Jung M.-Y."/>
            <person name="Strachan C.R."/>
            <person name="Herbold C.W."/>
            <person name="Kirkegaard R.H."/>
            <person name="Daims H."/>
        </authorList>
    </citation>
    <scope>NUCLEOTIDE SEQUENCE [LARGE SCALE GENOMIC DNA]</scope>
    <source>
        <strain evidence="18">EB</strain>
    </source>
</reference>
<feature type="active site" description="Proton donor" evidence="14">
    <location>
        <position position="46"/>
    </location>
</feature>
<evidence type="ECO:0000256" key="7">
    <source>
        <dbReference type="ARBA" id="ARBA00022723"/>
    </source>
</evidence>
<dbReference type="NCBIfam" id="TIGR00227">
    <property type="entry name" value="ribD_Cterm"/>
    <property type="match status" value="1"/>
</dbReference>
<evidence type="ECO:0000256" key="14">
    <source>
        <dbReference type="PIRSR" id="PIRSR006769-1"/>
    </source>
</evidence>
<dbReference type="Proteomes" id="UP000594688">
    <property type="component" value="Chromosome"/>
</dbReference>
<dbReference type="InterPro" id="IPR050765">
    <property type="entry name" value="Riboflavin_Biosynth_HTPR"/>
</dbReference>
<evidence type="ECO:0000256" key="12">
    <source>
        <dbReference type="ARBA" id="ARBA00023268"/>
    </source>
</evidence>
<evidence type="ECO:0000256" key="9">
    <source>
        <dbReference type="ARBA" id="ARBA00022833"/>
    </source>
</evidence>
<evidence type="ECO:0000259" key="17">
    <source>
        <dbReference type="PROSITE" id="PS51747"/>
    </source>
</evidence>
<dbReference type="Gene3D" id="3.40.430.10">
    <property type="entry name" value="Dihydrofolate Reductase, subunit A"/>
    <property type="match status" value="1"/>
</dbReference>
<evidence type="ECO:0000313" key="18">
    <source>
        <dbReference type="EMBL" id="QPJ63811.1"/>
    </source>
</evidence>
<keyword evidence="12" id="KW-0511">Multifunctional enzyme</keyword>
<dbReference type="SUPFAM" id="SSF53927">
    <property type="entry name" value="Cytidine deaminase-like"/>
    <property type="match status" value="1"/>
</dbReference>
<feature type="binding site" evidence="15">
    <location>
        <position position="198"/>
    </location>
    <ligand>
        <name>substrate</name>
    </ligand>
</feature>
<feature type="domain" description="CMP/dCMP-type deaminase" evidence="17">
    <location>
        <begin position="1"/>
        <end position="117"/>
    </location>
</feature>
<feature type="binding site" evidence="15">
    <location>
        <position position="148"/>
    </location>
    <ligand>
        <name>NADP(+)</name>
        <dbReference type="ChEBI" id="CHEBI:58349"/>
    </ligand>
</feature>
<evidence type="ECO:0000256" key="16">
    <source>
        <dbReference type="PIRSR" id="PIRSR006769-3"/>
    </source>
</evidence>
<feature type="binding site" evidence="15">
    <location>
        <position position="288"/>
    </location>
    <ligand>
        <name>substrate</name>
    </ligand>
</feature>
<dbReference type="EC" id="1.1.1.193" evidence="13"/>
<evidence type="ECO:0000256" key="13">
    <source>
        <dbReference type="PIRNR" id="PIRNR006769"/>
    </source>
</evidence>
<feature type="binding site" evidence="16">
    <location>
        <position position="69"/>
    </location>
    <ligand>
        <name>Zn(2+)</name>
        <dbReference type="ChEBI" id="CHEBI:29105"/>
        <note>catalytic</note>
    </ligand>
</feature>
<feature type="binding site" evidence="15">
    <location>
        <position position="162"/>
    </location>
    <ligand>
        <name>substrate</name>
    </ligand>
</feature>
<dbReference type="Gene3D" id="3.40.140.10">
    <property type="entry name" value="Cytidine Deaminase, domain 2"/>
    <property type="match status" value="1"/>
</dbReference>
<dbReference type="InterPro" id="IPR011549">
    <property type="entry name" value="RibD_C"/>
</dbReference>
<evidence type="ECO:0000256" key="15">
    <source>
        <dbReference type="PIRSR" id="PIRSR006769-2"/>
    </source>
</evidence>
<keyword evidence="10 13" id="KW-0521">NADP</keyword>
<evidence type="ECO:0000256" key="8">
    <source>
        <dbReference type="ARBA" id="ARBA00022801"/>
    </source>
</evidence>
<feature type="binding site" evidence="15">
    <location>
        <position position="194"/>
    </location>
    <ligand>
        <name>NADP(+)</name>
        <dbReference type="ChEBI" id="CHEBI:58349"/>
    </ligand>
</feature>
<evidence type="ECO:0000256" key="1">
    <source>
        <dbReference type="ARBA" id="ARBA00002151"/>
    </source>
</evidence>
<dbReference type="InterPro" id="IPR024072">
    <property type="entry name" value="DHFR-like_dom_sf"/>
</dbReference>
<dbReference type="PROSITE" id="PS00903">
    <property type="entry name" value="CYT_DCMP_DEAMINASES_1"/>
    <property type="match status" value="1"/>
</dbReference>
<organism evidence="18 19">
    <name type="scientific">Candidatus Nitronauta litoralis</name>
    <dbReference type="NCBI Taxonomy" id="2705533"/>
    <lineage>
        <taxon>Bacteria</taxon>
        <taxon>Pseudomonadati</taxon>
        <taxon>Nitrospinota/Tectimicrobiota group</taxon>
        <taxon>Nitrospinota</taxon>
        <taxon>Nitrospinia</taxon>
        <taxon>Nitrospinales</taxon>
        <taxon>Nitrospinaceae</taxon>
        <taxon>Candidatus Nitronauta</taxon>
    </lineage>
</organism>
<evidence type="ECO:0000256" key="10">
    <source>
        <dbReference type="ARBA" id="ARBA00022857"/>
    </source>
</evidence>
<comment type="function">
    <text evidence="1 13">Converts 2,5-diamino-6-(ribosylamino)-4(3h)-pyrimidinone 5'-phosphate into 5-amino-6-(ribosylamino)-2,4(1h,3h)-pyrimidinedione 5'-phosphate.</text>
</comment>
<evidence type="ECO:0000256" key="2">
    <source>
        <dbReference type="ARBA" id="ARBA00004882"/>
    </source>
</evidence>
<dbReference type="SUPFAM" id="SSF53597">
    <property type="entry name" value="Dihydrofolate reductase-like"/>
    <property type="match status" value="1"/>
</dbReference>
<evidence type="ECO:0000256" key="3">
    <source>
        <dbReference type="ARBA" id="ARBA00004910"/>
    </source>
</evidence>
<gene>
    <name evidence="18" type="primary">ribD</name>
    <name evidence="18" type="ORF">G3M70_13020</name>
</gene>
<keyword evidence="7 13" id="KW-0479">Metal-binding</keyword>
<evidence type="ECO:0000256" key="6">
    <source>
        <dbReference type="ARBA" id="ARBA00022619"/>
    </source>
</evidence>
<comment type="cofactor">
    <cofactor evidence="13 16">
        <name>Zn(2+)</name>
        <dbReference type="ChEBI" id="CHEBI:29105"/>
    </cofactor>
    <text evidence="13 16">Binds 1 zinc ion.</text>
</comment>
<evidence type="ECO:0000313" key="19">
    <source>
        <dbReference type="Proteomes" id="UP000594688"/>
    </source>
</evidence>
<protein>
    <recommendedName>
        <fullName evidence="13">Riboflavin biosynthesis protein RibD</fullName>
    </recommendedName>
    <domain>
        <recommendedName>
            <fullName evidence="13">Diaminohydroxyphosphoribosylaminopyrimidine deaminase</fullName>
            <shortName evidence="13">DRAP deaminase</shortName>
            <ecNumber evidence="13">3.5.4.26</ecNumber>
        </recommendedName>
        <alternativeName>
            <fullName evidence="13">Riboflavin-specific deaminase</fullName>
        </alternativeName>
    </domain>
    <domain>
        <recommendedName>
            <fullName evidence="13">5-amino-6-(5-phosphoribosylamino)uracil reductase</fullName>
            <ecNumber evidence="13">1.1.1.193</ecNumber>
        </recommendedName>
        <alternativeName>
            <fullName evidence="13">HTP reductase</fullName>
        </alternativeName>
    </domain>
</protein>
<keyword evidence="9 13" id="KW-0862">Zinc</keyword>
<dbReference type="PANTHER" id="PTHR38011:SF7">
    <property type="entry name" value="2,5-DIAMINO-6-RIBOSYLAMINO-4(3H)-PYRIMIDINONE 5'-PHOSPHATE REDUCTASE"/>
    <property type="match status" value="1"/>
</dbReference>
<dbReference type="InterPro" id="IPR016192">
    <property type="entry name" value="APOBEC/CMP_deaminase_Zn-bd"/>
</dbReference>
<dbReference type="KEGG" id="nli:G3M70_13020"/>
<dbReference type="GO" id="GO:0009231">
    <property type="term" value="P:riboflavin biosynthetic process"/>
    <property type="evidence" value="ECO:0007669"/>
    <property type="project" value="UniProtKB-UniPathway"/>
</dbReference>
<dbReference type="UniPathway" id="UPA00275">
    <property type="reaction ID" value="UER00401"/>
</dbReference>
<comment type="catalytic activity">
    <reaction evidence="13">
        <text>2,5-diamino-6-hydroxy-4-(5-phosphoribosylamino)-pyrimidine + H2O + H(+) = 5-amino-6-(5-phospho-D-ribosylamino)uracil + NH4(+)</text>
        <dbReference type="Rhea" id="RHEA:21868"/>
        <dbReference type="ChEBI" id="CHEBI:15377"/>
        <dbReference type="ChEBI" id="CHEBI:15378"/>
        <dbReference type="ChEBI" id="CHEBI:28938"/>
        <dbReference type="ChEBI" id="CHEBI:58453"/>
        <dbReference type="ChEBI" id="CHEBI:58614"/>
        <dbReference type="EC" id="3.5.4.26"/>
    </reaction>
</comment>
<evidence type="ECO:0000256" key="4">
    <source>
        <dbReference type="ARBA" id="ARBA00005259"/>
    </source>
</evidence>
<sequence length="356" mass="38855">MRRAIDLARKAEGRTSPNPMVGALIVKQGKVLAEGYHKRAGGPHAEIEALKKLGEKAKGAILIVTLEPCCHEGKTPPCTDAIISAGIKEVVIGVRDPNPQVRGKGIRKLKSAGLKVESGILKEECQALIKYFSKFIQSGKPYVILKSAVSLDGKIATSIGESKWITGPKARKRVHQIRARVDAILVGAQTVIKDNPRLTARPTPQSERYPMRVLVDPNLRVPLNANVFYNAKKERVAVVTRPGHRARKKSLEKKGVFVIEIPEKRGTIPFKKVLENLGKMNIVSLLVEGGGETSSRILKDGEVDQVMWFLAPILIGGRDAVSGLGGEGAKKLKDAWRLKKLKVEKVGHDILIEGEL</sequence>
<dbReference type="Pfam" id="PF01872">
    <property type="entry name" value="RibD_C"/>
    <property type="match status" value="1"/>
</dbReference>
<accession>A0A7T0G240</accession>